<proteinExistence type="predicted"/>
<dbReference type="EMBL" id="CM027681">
    <property type="protein sequence ID" value="KAG0544426.1"/>
    <property type="molecule type" value="Genomic_DNA"/>
</dbReference>
<dbReference type="Proteomes" id="UP000807115">
    <property type="component" value="Chromosome 2"/>
</dbReference>
<comment type="caution">
    <text evidence="1">The sequence shown here is derived from an EMBL/GenBank/DDBJ whole genome shotgun (WGS) entry which is preliminary data.</text>
</comment>
<dbReference type="AlphaFoldDB" id="A0A921RQS2"/>
<gene>
    <name evidence="1" type="ORF">BDA96_02G274600</name>
</gene>
<protein>
    <submittedName>
        <fullName evidence="1">Uncharacterized protein</fullName>
    </submittedName>
</protein>
<name>A0A921RQS2_SORBI</name>
<evidence type="ECO:0000313" key="2">
    <source>
        <dbReference type="Proteomes" id="UP000807115"/>
    </source>
</evidence>
<organism evidence="1 2">
    <name type="scientific">Sorghum bicolor</name>
    <name type="common">Sorghum</name>
    <name type="synonym">Sorghum vulgare</name>
    <dbReference type="NCBI Taxonomy" id="4558"/>
    <lineage>
        <taxon>Eukaryota</taxon>
        <taxon>Viridiplantae</taxon>
        <taxon>Streptophyta</taxon>
        <taxon>Embryophyta</taxon>
        <taxon>Tracheophyta</taxon>
        <taxon>Spermatophyta</taxon>
        <taxon>Magnoliopsida</taxon>
        <taxon>Liliopsida</taxon>
        <taxon>Poales</taxon>
        <taxon>Poaceae</taxon>
        <taxon>PACMAD clade</taxon>
        <taxon>Panicoideae</taxon>
        <taxon>Andropogonodae</taxon>
        <taxon>Andropogoneae</taxon>
        <taxon>Sorghinae</taxon>
        <taxon>Sorghum</taxon>
    </lineage>
</organism>
<sequence length="117" mass="13043">MCSLAKTTLHWCIGPVFFYRCSSSAQVLLLVDSDWGSSTDSISIINLSTVFMDHDRMVAVVKPRYGHQYVSVSHFLHQLQLTSGCASAVANFLCVPPQWPQVDLCIRGSQTTVQLYM</sequence>
<reference evidence="1" key="2">
    <citation type="submission" date="2020-10" db="EMBL/GenBank/DDBJ databases">
        <authorList>
            <person name="Cooper E.A."/>
            <person name="Brenton Z.W."/>
            <person name="Flinn B.S."/>
            <person name="Jenkins J."/>
            <person name="Shu S."/>
            <person name="Flowers D."/>
            <person name="Luo F."/>
            <person name="Wang Y."/>
            <person name="Xia P."/>
            <person name="Barry K."/>
            <person name="Daum C."/>
            <person name="Lipzen A."/>
            <person name="Yoshinaga Y."/>
            <person name="Schmutz J."/>
            <person name="Saski C."/>
            <person name="Vermerris W."/>
            <person name="Kresovich S."/>
        </authorList>
    </citation>
    <scope>NUCLEOTIDE SEQUENCE</scope>
</reference>
<reference evidence="1" key="1">
    <citation type="journal article" date="2019" name="BMC Genomics">
        <title>A new reference genome for Sorghum bicolor reveals high levels of sequence similarity between sweet and grain genotypes: implications for the genetics of sugar metabolism.</title>
        <authorList>
            <person name="Cooper E.A."/>
            <person name="Brenton Z.W."/>
            <person name="Flinn B.S."/>
            <person name="Jenkins J."/>
            <person name="Shu S."/>
            <person name="Flowers D."/>
            <person name="Luo F."/>
            <person name="Wang Y."/>
            <person name="Xia P."/>
            <person name="Barry K."/>
            <person name="Daum C."/>
            <person name="Lipzen A."/>
            <person name="Yoshinaga Y."/>
            <person name="Schmutz J."/>
            <person name="Saski C."/>
            <person name="Vermerris W."/>
            <person name="Kresovich S."/>
        </authorList>
    </citation>
    <scope>NUCLEOTIDE SEQUENCE</scope>
</reference>
<accession>A0A921RQS2</accession>
<evidence type="ECO:0000313" key="1">
    <source>
        <dbReference type="EMBL" id="KAG0544426.1"/>
    </source>
</evidence>